<evidence type="ECO:0000313" key="5">
    <source>
        <dbReference type="EMBL" id="KOB63482.1"/>
    </source>
</evidence>
<feature type="non-terminal residue" evidence="5">
    <location>
        <position position="94"/>
    </location>
</feature>
<evidence type="ECO:0000256" key="2">
    <source>
        <dbReference type="ARBA" id="ARBA00022803"/>
    </source>
</evidence>
<dbReference type="PANTHER" id="PTHR45883:SF2">
    <property type="entry name" value="HSC70-INTERACTING PROTEIN"/>
    <property type="match status" value="1"/>
</dbReference>
<dbReference type="InterPro" id="IPR019734">
    <property type="entry name" value="TPR_rpt"/>
</dbReference>
<dbReference type="PROSITE" id="PS50005">
    <property type="entry name" value="TPR"/>
    <property type="match status" value="1"/>
</dbReference>
<evidence type="ECO:0000256" key="3">
    <source>
        <dbReference type="PROSITE-ProRule" id="PRU00339"/>
    </source>
</evidence>
<dbReference type="Proteomes" id="UP000037510">
    <property type="component" value="Unassembled WGS sequence"/>
</dbReference>
<dbReference type="Gene3D" id="1.25.40.10">
    <property type="entry name" value="Tetratricopeptide repeat domain"/>
    <property type="match status" value="1"/>
</dbReference>
<feature type="repeat" description="TPR" evidence="3">
    <location>
        <begin position="16"/>
        <end position="49"/>
    </location>
</feature>
<keyword evidence="6" id="KW-1185">Reference proteome</keyword>
<reference evidence="5 6" key="1">
    <citation type="journal article" date="2015" name="Genome Biol. Evol.">
        <title>The genome of winter moth (Operophtera brumata) provides a genomic perspective on sexual dimorphism and phenology.</title>
        <authorList>
            <person name="Derks M.F."/>
            <person name="Smit S."/>
            <person name="Salis L."/>
            <person name="Schijlen E."/>
            <person name="Bossers A."/>
            <person name="Mateman C."/>
            <person name="Pijl A.S."/>
            <person name="de Ridder D."/>
            <person name="Groenen M.A."/>
            <person name="Visser M.E."/>
            <person name="Megens H.J."/>
        </authorList>
    </citation>
    <scope>NUCLEOTIDE SEQUENCE [LARGE SCALE GENOMIC DNA]</scope>
    <source>
        <strain evidence="5">WM2013NL</strain>
        <tissue evidence="5">Head and thorax</tissue>
    </source>
</reference>
<keyword evidence="1" id="KW-0677">Repeat</keyword>
<gene>
    <name evidence="5" type="ORF">OBRU01_24818</name>
</gene>
<dbReference type="EMBL" id="JTDY01009455">
    <property type="protein sequence ID" value="KOB63482.1"/>
    <property type="molecule type" value="Genomic_DNA"/>
</dbReference>
<proteinExistence type="predicted"/>
<evidence type="ECO:0000256" key="4">
    <source>
        <dbReference type="SAM" id="MobiDB-lite"/>
    </source>
</evidence>
<dbReference type="PANTHER" id="PTHR45883">
    <property type="entry name" value="HSC70-INTERACTING PROTEIN"/>
    <property type="match status" value="1"/>
</dbReference>
<dbReference type="SUPFAM" id="SSF48452">
    <property type="entry name" value="TPR-like"/>
    <property type="match status" value="1"/>
</dbReference>
<feature type="region of interest" description="Disordered" evidence="4">
    <location>
        <begin position="1"/>
        <end position="26"/>
    </location>
</feature>
<dbReference type="GO" id="GO:0030544">
    <property type="term" value="F:Hsp70 protein binding"/>
    <property type="evidence" value="ECO:0007669"/>
    <property type="project" value="TreeGrafter"/>
</dbReference>
<comment type="caution">
    <text evidence="5">The sequence shown here is derived from an EMBL/GenBank/DDBJ whole genome shotgun (WGS) entry which is preliminary data.</text>
</comment>
<organism evidence="5 6">
    <name type="scientific">Operophtera brumata</name>
    <name type="common">Winter moth</name>
    <name type="synonym">Phalaena brumata</name>
    <dbReference type="NCBI Taxonomy" id="104452"/>
    <lineage>
        <taxon>Eukaryota</taxon>
        <taxon>Metazoa</taxon>
        <taxon>Ecdysozoa</taxon>
        <taxon>Arthropoda</taxon>
        <taxon>Hexapoda</taxon>
        <taxon>Insecta</taxon>
        <taxon>Pterygota</taxon>
        <taxon>Neoptera</taxon>
        <taxon>Endopterygota</taxon>
        <taxon>Lepidoptera</taxon>
        <taxon>Glossata</taxon>
        <taxon>Ditrysia</taxon>
        <taxon>Geometroidea</taxon>
        <taxon>Geometridae</taxon>
        <taxon>Larentiinae</taxon>
        <taxon>Operophtera</taxon>
    </lineage>
</organism>
<evidence type="ECO:0000313" key="6">
    <source>
        <dbReference type="Proteomes" id="UP000037510"/>
    </source>
</evidence>
<sequence>MGDLSKETTEEERDQSDEKRSEAMRAFSQQQFDEAIKLYTEAILLNPQSALLFAKRGQIDYDDQTNEWLQEVKPNAEKLRQHRLGAQRKKEEKE</sequence>
<accession>A0A0L7KJG9</accession>
<evidence type="ECO:0000256" key="1">
    <source>
        <dbReference type="ARBA" id="ARBA00022737"/>
    </source>
</evidence>
<dbReference type="InterPro" id="IPR011990">
    <property type="entry name" value="TPR-like_helical_dom_sf"/>
</dbReference>
<keyword evidence="2 3" id="KW-0802">TPR repeat</keyword>
<dbReference type="AlphaFoldDB" id="A0A0L7KJG9"/>
<protein>
    <submittedName>
        <fullName evidence="5">Hsc70-interacting protein 1</fullName>
    </submittedName>
</protein>
<name>A0A0L7KJG9_OPEBR</name>
<dbReference type="Pfam" id="PF13414">
    <property type="entry name" value="TPR_11"/>
    <property type="match status" value="1"/>
</dbReference>
<dbReference type="STRING" id="104452.A0A0L7KJG9"/>